<dbReference type="Gene3D" id="1.20.120.1490">
    <property type="match status" value="1"/>
</dbReference>
<comment type="caution">
    <text evidence="3">The sequence shown here is derived from an EMBL/GenBank/DDBJ whole genome shotgun (WGS) entry which is preliminary data.</text>
</comment>
<proteinExistence type="predicted"/>
<evidence type="ECO:0000313" key="4">
    <source>
        <dbReference type="Proteomes" id="UP000494216"/>
    </source>
</evidence>
<dbReference type="Proteomes" id="UP000494216">
    <property type="component" value="Unassembled WGS sequence"/>
</dbReference>
<feature type="chain" id="PRO_5035761981" description="Periplasmic heavy metal sensor" evidence="2">
    <location>
        <begin position="23"/>
        <end position="109"/>
    </location>
</feature>
<gene>
    <name evidence="3" type="ORF">METHB2_390010</name>
</gene>
<evidence type="ECO:0008006" key="5">
    <source>
        <dbReference type="Google" id="ProtNLM"/>
    </source>
</evidence>
<dbReference type="RefSeq" id="WP_246246987.1">
    <property type="nucleotide sequence ID" value="NZ_CADCXN010000068.1"/>
</dbReference>
<reference evidence="3 4" key="1">
    <citation type="submission" date="2020-02" db="EMBL/GenBank/DDBJ databases">
        <authorList>
            <person name="Hogendoorn C."/>
        </authorList>
    </citation>
    <scope>NUCLEOTIDE SEQUENCE [LARGE SCALE GENOMIC DNA]</scope>
    <source>
        <strain evidence="3">METHB21</strain>
    </source>
</reference>
<evidence type="ECO:0000256" key="2">
    <source>
        <dbReference type="SAM" id="SignalP"/>
    </source>
</evidence>
<feature type="region of interest" description="Disordered" evidence="1">
    <location>
        <begin position="80"/>
        <end position="109"/>
    </location>
</feature>
<dbReference type="AlphaFoldDB" id="A0A8S0XJ72"/>
<dbReference type="EMBL" id="CADCXN010000068">
    <property type="protein sequence ID" value="CAA9891276.1"/>
    <property type="molecule type" value="Genomic_DNA"/>
</dbReference>
<evidence type="ECO:0000256" key="1">
    <source>
        <dbReference type="SAM" id="MobiDB-lite"/>
    </source>
</evidence>
<name>A0A8S0XJ72_9GAMM</name>
<feature type="signal peptide" evidence="2">
    <location>
        <begin position="1"/>
        <end position="22"/>
    </location>
</feature>
<keyword evidence="4" id="KW-1185">Reference proteome</keyword>
<feature type="compositionally biased region" description="Basic and acidic residues" evidence="1">
    <location>
        <begin position="87"/>
        <end position="109"/>
    </location>
</feature>
<sequence>MMNKKLISIIVLTLSLPLAALAGQEPQGDFKRPHGQKIERLTQELGLNPEQKTQVEAVFKEKKAKYKALHEETRGQLQKILTPEQMTKLDDIHKRRHEQRGTKDTPKAQ</sequence>
<organism evidence="3 4">
    <name type="scientific">Candidatus Methylobacter favarea</name>
    <dbReference type="NCBI Taxonomy" id="2707345"/>
    <lineage>
        <taxon>Bacteria</taxon>
        <taxon>Pseudomonadati</taxon>
        <taxon>Pseudomonadota</taxon>
        <taxon>Gammaproteobacteria</taxon>
        <taxon>Methylococcales</taxon>
        <taxon>Methylococcaceae</taxon>
        <taxon>Methylobacter</taxon>
    </lineage>
</organism>
<keyword evidence="2" id="KW-0732">Signal</keyword>
<accession>A0A8S0XJ72</accession>
<evidence type="ECO:0000313" key="3">
    <source>
        <dbReference type="EMBL" id="CAA9891276.1"/>
    </source>
</evidence>
<protein>
    <recommendedName>
        <fullName evidence="5">Periplasmic heavy metal sensor</fullName>
    </recommendedName>
</protein>